<evidence type="ECO:0000256" key="4">
    <source>
        <dbReference type="ARBA" id="ARBA00022833"/>
    </source>
</evidence>
<reference evidence="10" key="1">
    <citation type="journal article" date="2019" name="Int. J. Syst. Evol. Microbiol.">
        <title>The Global Catalogue of Microorganisms (GCM) 10K type strain sequencing project: providing services to taxonomists for standard genome sequencing and annotation.</title>
        <authorList>
            <consortium name="The Broad Institute Genomics Platform"/>
            <consortium name="The Broad Institute Genome Sequencing Center for Infectious Disease"/>
            <person name="Wu L."/>
            <person name="Ma J."/>
        </authorList>
    </citation>
    <scope>NUCLEOTIDE SEQUENCE [LARGE SCALE GENOMIC DNA]</scope>
    <source>
        <strain evidence="10">CGMCC 1.15905</strain>
    </source>
</reference>
<keyword evidence="7" id="KW-0732">Signal</keyword>
<keyword evidence="5 6" id="KW-0482">Metalloprotease</keyword>
<evidence type="ECO:0000256" key="1">
    <source>
        <dbReference type="ARBA" id="ARBA00022670"/>
    </source>
</evidence>
<keyword evidence="2" id="KW-0479">Metal-binding</keyword>
<keyword evidence="1 6" id="KW-0645">Protease</keyword>
<feature type="domain" description="Peptidase M48" evidence="8">
    <location>
        <begin position="61"/>
        <end position="243"/>
    </location>
</feature>
<dbReference type="EMBL" id="BMKC01000001">
    <property type="protein sequence ID" value="GGA70165.1"/>
    <property type="molecule type" value="Genomic_DNA"/>
</dbReference>
<feature type="chain" id="PRO_5045592747" evidence="7">
    <location>
        <begin position="19"/>
        <end position="265"/>
    </location>
</feature>
<dbReference type="RefSeq" id="WP_188661005.1">
    <property type="nucleotide sequence ID" value="NZ_BMKC01000001.1"/>
</dbReference>
<accession>A0ABQ1HCU0</accession>
<organism evidence="9 10">
    <name type="scientific">Arenimonas soli</name>
    <dbReference type="NCBI Taxonomy" id="2269504"/>
    <lineage>
        <taxon>Bacteria</taxon>
        <taxon>Pseudomonadati</taxon>
        <taxon>Pseudomonadota</taxon>
        <taxon>Gammaproteobacteria</taxon>
        <taxon>Lysobacterales</taxon>
        <taxon>Lysobacteraceae</taxon>
        <taxon>Arenimonas</taxon>
    </lineage>
</organism>
<dbReference type="InterPro" id="IPR051156">
    <property type="entry name" value="Mito/Outer_Membr_Metalloprot"/>
</dbReference>
<dbReference type="Proteomes" id="UP000623419">
    <property type="component" value="Unassembled WGS sequence"/>
</dbReference>
<comment type="cofactor">
    <cofactor evidence="6">
        <name>Zn(2+)</name>
        <dbReference type="ChEBI" id="CHEBI:29105"/>
    </cofactor>
    <text evidence="6">Binds 1 zinc ion per subunit.</text>
</comment>
<evidence type="ECO:0000256" key="5">
    <source>
        <dbReference type="ARBA" id="ARBA00023049"/>
    </source>
</evidence>
<evidence type="ECO:0000256" key="6">
    <source>
        <dbReference type="RuleBase" id="RU003983"/>
    </source>
</evidence>
<keyword evidence="10" id="KW-1185">Reference proteome</keyword>
<dbReference type="Pfam" id="PF01435">
    <property type="entry name" value="Peptidase_M48"/>
    <property type="match status" value="1"/>
</dbReference>
<protein>
    <submittedName>
        <fullName evidence="9">Peptidase</fullName>
    </submittedName>
</protein>
<evidence type="ECO:0000256" key="7">
    <source>
        <dbReference type="SAM" id="SignalP"/>
    </source>
</evidence>
<evidence type="ECO:0000313" key="10">
    <source>
        <dbReference type="Proteomes" id="UP000623419"/>
    </source>
</evidence>
<proteinExistence type="inferred from homology"/>
<dbReference type="PANTHER" id="PTHR22726:SF24">
    <property type="entry name" value="M48 FAMILY METALLOPEPTIDASE"/>
    <property type="match status" value="1"/>
</dbReference>
<feature type="signal peptide" evidence="7">
    <location>
        <begin position="1"/>
        <end position="18"/>
    </location>
</feature>
<comment type="caution">
    <text evidence="9">The sequence shown here is derived from an EMBL/GenBank/DDBJ whole genome shotgun (WGS) entry which is preliminary data.</text>
</comment>
<dbReference type="InterPro" id="IPR001915">
    <property type="entry name" value="Peptidase_M48"/>
</dbReference>
<keyword evidence="3 6" id="KW-0378">Hydrolase</keyword>
<sequence length="265" mass="28223">MRAIRSSFPIALAFAALATACATTPTGRSQLMLVDEAAMDRMGASAFDQIKSSGRLANDPAANRYVRCVADALVKVLPANERQQRWEIVVIQDDSPNAFALPGGKVGVHTGLFKVATNQDELAAVIGHEMGHMVSRHAAERVSQRYATEAAMQALNSATGGERQQLLGLLGVGAQAGVLLPFSRQHEVEADVLGQRYMAQAGFNPQGAPAVWENMIRATSGSRPPAWLSTHPDPASRVQSLRASAPGLMPTYQQARAAGRAPNCR</sequence>
<evidence type="ECO:0000256" key="3">
    <source>
        <dbReference type="ARBA" id="ARBA00022801"/>
    </source>
</evidence>
<keyword evidence="4 6" id="KW-0862">Zinc</keyword>
<dbReference type="CDD" id="cd07331">
    <property type="entry name" value="M48C_Oma1_like"/>
    <property type="match status" value="1"/>
</dbReference>
<dbReference type="PROSITE" id="PS51257">
    <property type="entry name" value="PROKAR_LIPOPROTEIN"/>
    <property type="match status" value="1"/>
</dbReference>
<comment type="similarity">
    <text evidence="6">Belongs to the peptidase M48 family.</text>
</comment>
<evidence type="ECO:0000259" key="8">
    <source>
        <dbReference type="Pfam" id="PF01435"/>
    </source>
</evidence>
<dbReference type="Gene3D" id="3.30.2010.10">
    <property type="entry name" value="Metalloproteases ('zincins'), catalytic domain"/>
    <property type="match status" value="1"/>
</dbReference>
<dbReference type="PANTHER" id="PTHR22726">
    <property type="entry name" value="METALLOENDOPEPTIDASE OMA1"/>
    <property type="match status" value="1"/>
</dbReference>
<evidence type="ECO:0000313" key="9">
    <source>
        <dbReference type="EMBL" id="GGA70165.1"/>
    </source>
</evidence>
<evidence type="ECO:0000256" key="2">
    <source>
        <dbReference type="ARBA" id="ARBA00022723"/>
    </source>
</evidence>
<gene>
    <name evidence="9" type="ORF">GCM10011521_05390</name>
</gene>
<name>A0ABQ1HCU0_9GAMM</name>